<proteinExistence type="predicted"/>
<protein>
    <submittedName>
        <fullName evidence="2">Uncharacterized protein</fullName>
    </submittedName>
</protein>
<dbReference type="VEuPathDB" id="FungiDB:An09g05740"/>
<accession>A0AAJ8E4U7</accession>
<evidence type="ECO:0000313" key="2">
    <source>
        <dbReference type="RefSeq" id="XP_059606966.1"/>
    </source>
</evidence>
<organism evidence="2">
    <name type="scientific">Aspergillus niger</name>
    <dbReference type="NCBI Taxonomy" id="5061"/>
    <lineage>
        <taxon>Eukaryota</taxon>
        <taxon>Fungi</taxon>
        <taxon>Dikarya</taxon>
        <taxon>Ascomycota</taxon>
        <taxon>Pezizomycotina</taxon>
        <taxon>Eurotiomycetes</taxon>
        <taxon>Eurotiomycetidae</taxon>
        <taxon>Eurotiales</taxon>
        <taxon>Aspergillaceae</taxon>
        <taxon>Aspergillus</taxon>
        <taxon>Aspergillus subgen. Circumdati</taxon>
    </lineage>
</organism>
<dbReference type="KEGG" id="ang:An09g05740"/>
<evidence type="ECO:0000256" key="1">
    <source>
        <dbReference type="SAM" id="MobiDB-lite"/>
    </source>
</evidence>
<sequence length="314" mass="35078">MAHLGGDCKELNSAEQLNWVALQHMQRIVISILQFPLLGILRILTGTGCEWTQPWRWIRSTPSGHSVELPCRHPVGLPQPSGHNVYQGDIGVSTPASGGNRTTRQPCSGDASRDGVAMASSVRLARGEGVLQRKVVAAPFGDDQQVAASTISRFADDIGGKDAERRMPKDQAVKIRALLPCIRWSSSGDMTCSKQPDRRIILPAISTRFDSTLHSFPWFETLHDARIYNQHAEYHLASTEIVSNLLQPPNLPFEWRVMLDMYLRPLSRRRIDKVSQSYTPSATFKPIVIPHYGQHGQARQLKMGCLQKKPMQEV</sequence>
<dbReference type="AlphaFoldDB" id="A0AAJ8E4U7"/>
<gene>
    <name evidence="2" type="ORF">An09g05740</name>
</gene>
<reference evidence="2" key="2">
    <citation type="submission" date="2025-08" db="UniProtKB">
        <authorList>
            <consortium name="RefSeq"/>
        </authorList>
    </citation>
    <scope>IDENTIFICATION</scope>
</reference>
<feature type="region of interest" description="Disordered" evidence="1">
    <location>
        <begin position="89"/>
        <end position="113"/>
    </location>
</feature>
<dbReference type="RefSeq" id="XP_059606966.1">
    <property type="nucleotide sequence ID" value="XM_059749852.1"/>
</dbReference>
<reference evidence="2" key="1">
    <citation type="submission" date="2025-02" db="EMBL/GenBank/DDBJ databases">
        <authorList>
            <consortium name="NCBI Genome Project"/>
        </authorList>
    </citation>
    <scope>NUCLEOTIDE SEQUENCE</scope>
</reference>
<dbReference type="GeneID" id="84592070"/>
<name>A0AAJ8E4U7_ASPNG</name>
<feature type="compositionally biased region" description="Polar residues" evidence="1">
    <location>
        <begin position="94"/>
        <end position="106"/>
    </location>
</feature>